<name>A0A3N2C872_9MICO</name>
<comment type="caution">
    <text evidence="2">The sequence shown here is derived from an EMBL/GenBank/DDBJ whole genome shotgun (WGS) entry which is preliminary data.</text>
</comment>
<keyword evidence="1" id="KW-0812">Transmembrane</keyword>
<organism evidence="2 3">
    <name type="scientific">Plantibacter flavus</name>
    <dbReference type="NCBI Taxonomy" id="150123"/>
    <lineage>
        <taxon>Bacteria</taxon>
        <taxon>Bacillati</taxon>
        <taxon>Actinomycetota</taxon>
        <taxon>Actinomycetes</taxon>
        <taxon>Micrococcales</taxon>
        <taxon>Microbacteriaceae</taxon>
        <taxon>Plantibacter</taxon>
    </lineage>
</organism>
<protein>
    <recommendedName>
        <fullName evidence="4">DNA helicase</fullName>
    </recommendedName>
</protein>
<gene>
    <name evidence="2" type="ORF">EDD42_3824</name>
</gene>
<proteinExistence type="predicted"/>
<keyword evidence="3" id="KW-1185">Reference proteome</keyword>
<feature type="transmembrane region" description="Helical" evidence="1">
    <location>
        <begin position="134"/>
        <end position="155"/>
    </location>
</feature>
<evidence type="ECO:0000313" key="2">
    <source>
        <dbReference type="EMBL" id="ROR83709.1"/>
    </source>
</evidence>
<reference evidence="2 3" key="1">
    <citation type="submission" date="2018-11" db="EMBL/GenBank/DDBJ databases">
        <title>Sequencing the genomes of 1000 actinobacteria strains.</title>
        <authorList>
            <person name="Klenk H.-P."/>
        </authorList>
    </citation>
    <scope>NUCLEOTIDE SEQUENCE [LARGE SCALE GENOMIC DNA]</scope>
    <source>
        <strain evidence="2 3">DSM 14012</strain>
    </source>
</reference>
<evidence type="ECO:0000313" key="3">
    <source>
        <dbReference type="Proteomes" id="UP000266915"/>
    </source>
</evidence>
<evidence type="ECO:0008006" key="4">
    <source>
        <dbReference type="Google" id="ProtNLM"/>
    </source>
</evidence>
<evidence type="ECO:0000256" key="1">
    <source>
        <dbReference type="SAM" id="Phobius"/>
    </source>
</evidence>
<keyword evidence="1" id="KW-0472">Membrane</keyword>
<keyword evidence="1" id="KW-1133">Transmembrane helix</keyword>
<dbReference type="RefSeq" id="WP_085511495.1">
    <property type="nucleotide sequence ID" value="NZ_FXAP01000002.1"/>
</dbReference>
<accession>A0A3N2C872</accession>
<dbReference type="AlphaFoldDB" id="A0A3N2C872"/>
<dbReference type="EMBL" id="RKHL01000001">
    <property type="protein sequence ID" value="ROR83709.1"/>
    <property type="molecule type" value="Genomic_DNA"/>
</dbReference>
<sequence length="174" mass="18658">MSLSRKRRKELKKLKGSAADLWDSQQDVLNHANEVAREVSRQLGNYSKEQVVPVVRDTYEHRVVPTVDRGIKVSRNAVDGVRKGISDGVVPAVGGVVGTVLSIGDIAKDTRVQAALRRLHVPEQVLPAKKGASAGTVIAIGLGVLAAAGVAYAVWQTFRADDELWVSDEEPAAS</sequence>
<dbReference type="Proteomes" id="UP000266915">
    <property type="component" value="Unassembled WGS sequence"/>
</dbReference>